<evidence type="ECO:0000256" key="3">
    <source>
        <dbReference type="ARBA" id="ARBA00023163"/>
    </source>
</evidence>
<dbReference type="Proteomes" id="UP000034883">
    <property type="component" value="Chromosome"/>
</dbReference>
<accession>A0A0F6WAM0</accession>
<keyword evidence="6" id="KW-1185">Reference proteome</keyword>
<dbReference type="PANTHER" id="PTHR46796:SF15">
    <property type="entry name" value="BLL1074 PROTEIN"/>
    <property type="match status" value="1"/>
</dbReference>
<feature type="domain" description="HTH araC/xylS-type" evidence="4">
    <location>
        <begin position="163"/>
        <end position="260"/>
    </location>
</feature>
<dbReference type="InterPro" id="IPR009057">
    <property type="entry name" value="Homeodomain-like_sf"/>
</dbReference>
<dbReference type="SMART" id="SM00342">
    <property type="entry name" value="HTH_ARAC"/>
    <property type="match status" value="1"/>
</dbReference>
<evidence type="ECO:0000313" key="5">
    <source>
        <dbReference type="EMBL" id="AKF11615.1"/>
    </source>
</evidence>
<dbReference type="InterPro" id="IPR046532">
    <property type="entry name" value="DUF6597"/>
</dbReference>
<keyword evidence="2" id="KW-0238">DNA-binding</keyword>
<dbReference type="GO" id="GO:0003700">
    <property type="term" value="F:DNA-binding transcription factor activity"/>
    <property type="evidence" value="ECO:0007669"/>
    <property type="project" value="InterPro"/>
</dbReference>
<evidence type="ECO:0000259" key="4">
    <source>
        <dbReference type="PROSITE" id="PS01124"/>
    </source>
</evidence>
<sequence>MALSSTQYREHLPIPALRGHVRVVWELSGPCDQPLPQRMVPDGAMSWWINFGAPLAWPDGDGSVPPGGTLFIGEIRRPFALSSSGALDVVGVSFWPGRARTFVDVPPRELVDRLSVDPPLAATLSRQLARSVNDADPGDRVALVQAALARALVAPRAPSGPVRRALELLERGAGTLRIATLADTVGLSPRQLERRFADEVGVAPKALASVLRFRRALDAMTSSRAEFATIARSCGYADQAHLVREFTRFTGSPPTRFLAEDAPRARAEWLRDPAS</sequence>
<dbReference type="GO" id="GO:0043565">
    <property type="term" value="F:sequence-specific DNA binding"/>
    <property type="evidence" value="ECO:0007669"/>
    <property type="project" value="InterPro"/>
</dbReference>
<name>A0A0F6WAM0_9BACT</name>
<dbReference type="OrthoDB" id="112032at2"/>
<dbReference type="KEGG" id="samy:DB32_008764"/>
<evidence type="ECO:0000256" key="1">
    <source>
        <dbReference type="ARBA" id="ARBA00023015"/>
    </source>
</evidence>
<dbReference type="Gene3D" id="1.10.10.60">
    <property type="entry name" value="Homeodomain-like"/>
    <property type="match status" value="1"/>
</dbReference>
<dbReference type="EMBL" id="CP011125">
    <property type="protein sequence ID" value="AKF11615.1"/>
    <property type="molecule type" value="Genomic_DNA"/>
</dbReference>
<dbReference type="PROSITE" id="PS01124">
    <property type="entry name" value="HTH_ARAC_FAMILY_2"/>
    <property type="match status" value="1"/>
</dbReference>
<reference evidence="5 6" key="1">
    <citation type="submission" date="2015-03" db="EMBL/GenBank/DDBJ databases">
        <title>Genome assembly of Sandaracinus amylolyticus DSM 53668.</title>
        <authorList>
            <person name="Sharma G."/>
            <person name="Subramanian S."/>
        </authorList>
    </citation>
    <scope>NUCLEOTIDE SEQUENCE [LARGE SCALE GENOMIC DNA]</scope>
    <source>
        <strain evidence="5 6">DSM 53668</strain>
    </source>
</reference>
<dbReference type="SUPFAM" id="SSF46689">
    <property type="entry name" value="Homeodomain-like"/>
    <property type="match status" value="1"/>
</dbReference>
<proteinExistence type="predicted"/>
<evidence type="ECO:0000256" key="2">
    <source>
        <dbReference type="ARBA" id="ARBA00023125"/>
    </source>
</evidence>
<dbReference type="InterPro" id="IPR018060">
    <property type="entry name" value="HTH_AraC"/>
</dbReference>
<gene>
    <name evidence="5" type="ORF">DB32_008764</name>
</gene>
<evidence type="ECO:0000313" key="6">
    <source>
        <dbReference type="Proteomes" id="UP000034883"/>
    </source>
</evidence>
<keyword evidence="3" id="KW-0804">Transcription</keyword>
<dbReference type="AlphaFoldDB" id="A0A0F6WAM0"/>
<dbReference type="RefSeq" id="WP_053238460.1">
    <property type="nucleotide sequence ID" value="NZ_CP011125.1"/>
</dbReference>
<dbReference type="STRING" id="927083.DB32_008764"/>
<keyword evidence="1" id="KW-0805">Transcription regulation</keyword>
<dbReference type="Pfam" id="PF12833">
    <property type="entry name" value="HTH_18"/>
    <property type="match status" value="1"/>
</dbReference>
<dbReference type="PANTHER" id="PTHR46796">
    <property type="entry name" value="HTH-TYPE TRANSCRIPTIONAL ACTIVATOR RHAS-RELATED"/>
    <property type="match status" value="1"/>
</dbReference>
<dbReference type="Pfam" id="PF20240">
    <property type="entry name" value="DUF6597"/>
    <property type="match status" value="1"/>
</dbReference>
<dbReference type="InterPro" id="IPR050204">
    <property type="entry name" value="AraC_XylS_family_regulators"/>
</dbReference>
<organism evidence="5 6">
    <name type="scientific">Sandaracinus amylolyticus</name>
    <dbReference type="NCBI Taxonomy" id="927083"/>
    <lineage>
        <taxon>Bacteria</taxon>
        <taxon>Pseudomonadati</taxon>
        <taxon>Myxococcota</taxon>
        <taxon>Polyangia</taxon>
        <taxon>Polyangiales</taxon>
        <taxon>Sandaracinaceae</taxon>
        <taxon>Sandaracinus</taxon>
    </lineage>
</organism>
<protein>
    <submittedName>
        <fullName evidence="5">Transcriptional regulator, AraC family protein</fullName>
    </submittedName>
</protein>